<evidence type="ECO:0000313" key="3">
    <source>
        <dbReference type="Proteomes" id="UP000318081"/>
    </source>
</evidence>
<dbReference type="EC" id="2.3.1.193" evidence="2"/>
<dbReference type="Gene3D" id="3.40.50.300">
    <property type="entry name" value="P-loop containing nucleotide triphosphate hydrolases"/>
    <property type="match status" value="1"/>
</dbReference>
<dbReference type="PANTHER" id="PTHR35894:SF1">
    <property type="entry name" value="PHOSPHORIBULOKINASE _ URIDINE KINASE FAMILY"/>
    <property type="match status" value="1"/>
</dbReference>
<proteinExistence type="predicted"/>
<dbReference type="SUPFAM" id="SSF52540">
    <property type="entry name" value="P-loop containing nucleoside triphosphate hydrolases"/>
    <property type="match status" value="1"/>
</dbReference>
<keyword evidence="2" id="KW-0808">Transferase</keyword>
<dbReference type="InterPro" id="IPR027417">
    <property type="entry name" value="P-loop_NTPase"/>
</dbReference>
<sequence length="525" mass="56832">MMKNFEHDFVLPPFPGFPSASRFVPVGPVLETFSRVSRSVLAREAISLVIGPPGTGKSLVCALLAKEFAATHDVIALGDTPIADDTAFYRFLLHRLGVPLETGKRDDFELMIHDRLCGPDAKPHGALLVIDEAASLTTDVLEAIRRLTNLMRDGQPMVSAVVAGGVKLDDTLTAPSLEPFVQRVTARCYLHPLNAEETRQYIRQSIEVCDASSDDTIADNAISAIYHATSGVPRLINHLMTEAIDCAAELGETLIDEHTVNKAWASLQQLPSPMIEEPRMQPESSVVEFGELSDPAVHADDHYLIESTPAEPAEATVAEAEALVDEPEESIESEPTDAAVSVVPDPVSLFGEFEDEENIEVGVAQVKAKPNESSEVDLETMLHSQIVGLSQFVSENTASRYSEIDSLAVFEEPGMIQDSAPAELLEEPPGGLSEATAGEPVAEAGKDFPSVVWYDEPGQGADAEDSAVLDDTDLLWITEDIDVDRKIIKPASAGGSHRIDQASDQDAPKLSVDYREMLEKMRNQA</sequence>
<evidence type="ECO:0000259" key="1">
    <source>
        <dbReference type="SMART" id="SM00382"/>
    </source>
</evidence>
<dbReference type="PANTHER" id="PTHR35894">
    <property type="entry name" value="GENERAL SECRETION PATHWAY PROTEIN A-RELATED"/>
    <property type="match status" value="1"/>
</dbReference>
<feature type="domain" description="AAA+ ATPase" evidence="1">
    <location>
        <begin position="43"/>
        <end position="254"/>
    </location>
</feature>
<organism evidence="2 3">
    <name type="scientific">Stieleria magnilauensis</name>
    <dbReference type="NCBI Taxonomy" id="2527963"/>
    <lineage>
        <taxon>Bacteria</taxon>
        <taxon>Pseudomonadati</taxon>
        <taxon>Planctomycetota</taxon>
        <taxon>Planctomycetia</taxon>
        <taxon>Pirellulales</taxon>
        <taxon>Pirellulaceae</taxon>
        <taxon>Stieleria</taxon>
    </lineage>
</organism>
<evidence type="ECO:0000313" key="2">
    <source>
        <dbReference type="EMBL" id="QDV82755.1"/>
    </source>
</evidence>
<name>A0ABX5XL90_9BACT</name>
<dbReference type="EMBL" id="CP036432">
    <property type="protein sequence ID" value="QDV82755.1"/>
    <property type="molecule type" value="Genomic_DNA"/>
</dbReference>
<dbReference type="Proteomes" id="UP000318081">
    <property type="component" value="Chromosome"/>
</dbReference>
<dbReference type="RefSeq" id="WP_145208792.1">
    <property type="nucleotide sequence ID" value="NZ_CP036432.1"/>
</dbReference>
<protein>
    <submittedName>
        <fullName evidence="2">tRNA(Met) cytidine acetyltransferase TmcA</fullName>
        <ecNumber evidence="2">2.3.1.193</ecNumber>
    </submittedName>
</protein>
<dbReference type="Pfam" id="PF13401">
    <property type="entry name" value="AAA_22"/>
    <property type="match status" value="1"/>
</dbReference>
<dbReference type="SMART" id="SM00382">
    <property type="entry name" value="AAA"/>
    <property type="match status" value="1"/>
</dbReference>
<keyword evidence="3" id="KW-1185">Reference proteome</keyword>
<gene>
    <name evidence="2" type="primary">tmcA</name>
    <name evidence="2" type="ORF">TBK1r_16870</name>
</gene>
<dbReference type="GO" id="GO:0016746">
    <property type="term" value="F:acyltransferase activity"/>
    <property type="evidence" value="ECO:0007669"/>
    <property type="project" value="UniProtKB-KW"/>
</dbReference>
<reference evidence="2 3" key="1">
    <citation type="submission" date="2019-02" db="EMBL/GenBank/DDBJ databases">
        <title>Deep-cultivation of Planctomycetes and their phenomic and genomic characterization uncovers novel biology.</title>
        <authorList>
            <person name="Wiegand S."/>
            <person name="Jogler M."/>
            <person name="Boedeker C."/>
            <person name="Pinto D."/>
            <person name="Vollmers J."/>
            <person name="Rivas-Marin E."/>
            <person name="Kohn T."/>
            <person name="Peeters S.H."/>
            <person name="Heuer A."/>
            <person name="Rast P."/>
            <person name="Oberbeckmann S."/>
            <person name="Bunk B."/>
            <person name="Jeske O."/>
            <person name="Meyerdierks A."/>
            <person name="Storesund J.E."/>
            <person name="Kallscheuer N."/>
            <person name="Luecker S."/>
            <person name="Lage O.M."/>
            <person name="Pohl T."/>
            <person name="Merkel B.J."/>
            <person name="Hornburger P."/>
            <person name="Mueller R.-W."/>
            <person name="Bruemmer F."/>
            <person name="Labrenz M."/>
            <person name="Spormann A.M."/>
            <person name="Op den Camp H."/>
            <person name="Overmann J."/>
            <person name="Amann R."/>
            <person name="Jetten M.S.M."/>
            <person name="Mascher T."/>
            <person name="Medema M.H."/>
            <person name="Devos D.P."/>
            <person name="Kaster A.-K."/>
            <person name="Ovreas L."/>
            <person name="Rohde M."/>
            <person name="Galperin M.Y."/>
            <person name="Jogler C."/>
        </authorList>
    </citation>
    <scope>NUCLEOTIDE SEQUENCE [LARGE SCALE GENOMIC DNA]</scope>
    <source>
        <strain evidence="2 3">TBK1r</strain>
    </source>
</reference>
<accession>A0ABX5XL90</accession>
<dbReference type="InterPro" id="IPR003593">
    <property type="entry name" value="AAA+_ATPase"/>
</dbReference>
<dbReference type="InterPro" id="IPR052026">
    <property type="entry name" value="ExeA_AAA_ATPase_DNA-bind"/>
</dbReference>
<dbReference type="InterPro" id="IPR049945">
    <property type="entry name" value="AAA_22"/>
</dbReference>
<keyword evidence="2" id="KW-0012">Acyltransferase</keyword>